<gene>
    <name evidence="1" type="ORF">CHS0354_008250</name>
</gene>
<dbReference type="EMBL" id="JAEAOA010000549">
    <property type="protein sequence ID" value="KAK3604696.1"/>
    <property type="molecule type" value="Genomic_DNA"/>
</dbReference>
<proteinExistence type="predicted"/>
<reference evidence="1" key="2">
    <citation type="journal article" date="2021" name="Genome Biol. Evol.">
        <title>Developing a high-quality reference genome for a parasitic bivalve with doubly uniparental inheritance (Bivalvia: Unionida).</title>
        <authorList>
            <person name="Smith C.H."/>
        </authorList>
    </citation>
    <scope>NUCLEOTIDE SEQUENCE</scope>
    <source>
        <strain evidence="1">CHS0354</strain>
        <tissue evidence="1">Mantle</tissue>
    </source>
</reference>
<accession>A0AAE0W7U7</accession>
<evidence type="ECO:0000313" key="1">
    <source>
        <dbReference type="EMBL" id="KAK3604696.1"/>
    </source>
</evidence>
<name>A0AAE0W7U7_9BIVA</name>
<organism evidence="1 2">
    <name type="scientific">Potamilus streckersoni</name>
    <dbReference type="NCBI Taxonomy" id="2493646"/>
    <lineage>
        <taxon>Eukaryota</taxon>
        <taxon>Metazoa</taxon>
        <taxon>Spiralia</taxon>
        <taxon>Lophotrochozoa</taxon>
        <taxon>Mollusca</taxon>
        <taxon>Bivalvia</taxon>
        <taxon>Autobranchia</taxon>
        <taxon>Heteroconchia</taxon>
        <taxon>Palaeoheterodonta</taxon>
        <taxon>Unionida</taxon>
        <taxon>Unionoidea</taxon>
        <taxon>Unionidae</taxon>
        <taxon>Ambleminae</taxon>
        <taxon>Lampsilini</taxon>
        <taxon>Potamilus</taxon>
    </lineage>
</organism>
<protein>
    <submittedName>
        <fullName evidence="1">Uncharacterized protein</fullName>
    </submittedName>
</protein>
<dbReference type="Proteomes" id="UP001195483">
    <property type="component" value="Unassembled WGS sequence"/>
</dbReference>
<reference evidence="1" key="1">
    <citation type="journal article" date="2021" name="Genome Biol. Evol.">
        <title>A High-Quality Reference Genome for a Parasitic Bivalve with Doubly Uniparental Inheritance (Bivalvia: Unionida).</title>
        <authorList>
            <person name="Smith C.H."/>
        </authorList>
    </citation>
    <scope>NUCLEOTIDE SEQUENCE</scope>
    <source>
        <strain evidence="1">CHS0354</strain>
    </source>
</reference>
<keyword evidence="2" id="KW-1185">Reference proteome</keyword>
<comment type="caution">
    <text evidence="1">The sequence shown here is derived from an EMBL/GenBank/DDBJ whole genome shotgun (WGS) entry which is preliminary data.</text>
</comment>
<reference evidence="1" key="3">
    <citation type="submission" date="2023-05" db="EMBL/GenBank/DDBJ databases">
        <authorList>
            <person name="Smith C.H."/>
        </authorList>
    </citation>
    <scope>NUCLEOTIDE SEQUENCE</scope>
    <source>
        <strain evidence="1">CHS0354</strain>
        <tissue evidence="1">Mantle</tissue>
    </source>
</reference>
<evidence type="ECO:0000313" key="2">
    <source>
        <dbReference type="Proteomes" id="UP001195483"/>
    </source>
</evidence>
<sequence>MHAKKVFVCDNITIQSYIELQEEYSIATDIKIATLMTLEVFLTEIKLPTIFKVHLNVKVTVTFQQAGNVNIILIRADVCLWDTVMCENSLKRRWVTDSTGGAPSSECEVSCGYSEQEIVDYNVFPETFETFFAYNGQRLSDSPRNHGSYSIQIELTTKMIAMGIFNPSHSIVLLT</sequence>
<dbReference type="AlphaFoldDB" id="A0AAE0W7U7"/>